<feature type="region of interest" description="Disordered" evidence="1">
    <location>
        <begin position="769"/>
        <end position="878"/>
    </location>
</feature>
<proteinExistence type="predicted"/>
<name>A0A098TLK5_9CYAN</name>
<dbReference type="AlphaFoldDB" id="A0A098TLK5"/>
<organism evidence="2 3">
    <name type="scientific">Neosynechococcus sphagnicola sy1</name>
    <dbReference type="NCBI Taxonomy" id="1497020"/>
    <lineage>
        <taxon>Bacteria</taxon>
        <taxon>Bacillati</taxon>
        <taxon>Cyanobacteriota</taxon>
        <taxon>Cyanophyceae</taxon>
        <taxon>Neosynechococcales</taxon>
        <taxon>Neosynechococcaceae</taxon>
        <taxon>Neosynechococcus</taxon>
    </lineage>
</organism>
<feature type="region of interest" description="Disordered" evidence="1">
    <location>
        <begin position="267"/>
        <end position="294"/>
    </location>
</feature>
<dbReference type="Proteomes" id="UP000030170">
    <property type="component" value="Unassembled WGS sequence"/>
</dbReference>
<dbReference type="OrthoDB" id="266913at2"/>
<keyword evidence="3" id="KW-1185">Reference proteome</keyword>
<accession>A0A098TLK5</accession>
<dbReference type="STRING" id="1497020.DO97_01370"/>
<dbReference type="RefSeq" id="WP_036531850.1">
    <property type="nucleotide sequence ID" value="NZ_JJML01000014.1"/>
</dbReference>
<evidence type="ECO:0000313" key="3">
    <source>
        <dbReference type="Proteomes" id="UP000030170"/>
    </source>
</evidence>
<feature type="compositionally biased region" description="Basic and acidic residues" evidence="1">
    <location>
        <begin position="1"/>
        <end position="13"/>
    </location>
</feature>
<dbReference type="InterPro" id="IPR027417">
    <property type="entry name" value="P-loop_NTPase"/>
</dbReference>
<gene>
    <name evidence="2" type="ORF">DO97_01370</name>
</gene>
<evidence type="ECO:0000256" key="1">
    <source>
        <dbReference type="SAM" id="MobiDB-lite"/>
    </source>
</evidence>
<feature type="compositionally biased region" description="Basic and acidic residues" evidence="1">
    <location>
        <begin position="776"/>
        <end position="786"/>
    </location>
</feature>
<feature type="region of interest" description="Disordered" evidence="1">
    <location>
        <begin position="1"/>
        <end position="23"/>
    </location>
</feature>
<protein>
    <recommendedName>
        <fullName evidence="4">DUF3854 domain-containing protein</fullName>
    </recommendedName>
</protein>
<evidence type="ECO:0000313" key="2">
    <source>
        <dbReference type="EMBL" id="KGF73195.1"/>
    </source>
</evidence>
<feature type="compositionally biased region" description="Basic and acidic residues" evidence="1">
    <location>
        <begin position="815"/>
        <end position="836"/>
    </location>
</feature>
<dbReference type="EMBL" id="JJML01000014">
    <property type="protein sequence ID" value="KGF73195.1"/>
    <property type="molecule type" value="Genomic_DNA"/>
</dbReference>
<dbReference type="CDD" id="cd01029">
    <property type="entry name" value="TOPRIM_primases"/>
    <property type="match status" value="1"/>
</dbReference>
<sequence>MSDGQRPHSEHRQKFTPSSKRNPCPVCNRTKDSDCRISENGNFVLCHSKINGRQPKENLNGFIWLGTDPTQNWGKWIAKSEDWQKERPVGQEFRYPFCDRQGKVLVEEVRVYQSGGGKKQWMEPKGVDTARLLPYRYSEAVDALKAGAEHCFIVEGPPKADVLWSLGLPAVAFANGFKPSRDSQWFEGFENRLVIVPDRDRPGIQKAERILQAYPMAGLFKPWSDSIWWEPDWLPAGGGLDVKDWCTEMQLQGLSDDQVRDLILSAVESGQPPPPRPEESPKSGNQSPLEEENKKAVERKSAFDLLMAIATGPECDYWHDTANQPYVDLTIEGIRHTYPLRKKQFKTWLGRELYRLHEKSPNSEALQSCLGVLEAQATFDSTERQTWLRTGEFGGNIYIDLSDATWRVLEVTPAGWQLIESANCPVRFIRNDGQLPLPEPTTIRGGKIGDLGELICVDTQTWPLLVGFAAYSLMPTGSKPILTLSSPKGSGKSTAAKILKRLIDPGKAPLLPLVGDRRSTAVAANNRWLMAYDNLTSLSTEQQDTLCCASTGAGFSHRTLHSDLDETWVEYTRPQILTAVDLVPSRSDLLDRCILVSLNAIEEGDRLSDEQLEAKLQTLAPSILGGLLDALSMALRRLPEIKPERLPRMASFAKFCIAAEPALGLQPGAFLRAYTGNIQAAQEAAVEANPLAAAILAVLESSNPWQGSASALLTAIKEQATETKVQKLTARTLGRALSGSIKSDLAAVGVEIDQYRRSDRSRERVWTIERLSSPPDRPRPDKHPKIMSETSETSDETPELPFCKGSSFGHQVGHHGHETSEKRFDVRQTSEKETHAGKGFQPTSDIADIMDIKNSTLSDDSPSQINLNPQEVVDASDF</sequence>
<reference evidence="2 3" key="1">
    <citation type="journal article" date="2014" name="Mol. Ecol.">
        <title>Evolution of Synechococcus.</title>
        <authorList>
            <person name="Dvorak P."/>
            <person name="Casamatta D."/>
            <person name="Hasler P."/>
            <person name="Poulickova A."/>
            <person name="Ondrej V."/>
            <person name="Sanges R."/>
        </authorList>
    </citation>
    <scope>NUCLEOTIDE SEQUENCE [LARGE SCALE GENOMIC DNA]</scope>
    <source>
        <strain evidence="2 3">CAUP A 1101</strain>
    </source>
</reference>
<comment type="caution">
    <text evidence="2">The sequence shown here is derived from an EMBL/GenBank/DDBJ whole genome shotgun (WGS) entry which is preliminary data.</text>
</comment>
<evidence type="ECO:0008006" key="4">
    <source>
        <dbReference type="Google" id="ProtNLM"/>
    </source>
</evidence>
<feature type="compositionally biased region" description="Polar residues" evidence="1">
    <location>
        <begin position="853"/>
        <end position="869"/>
    </location>
</feature>
<dbReference type="SUPFAM" id="SSF52540">
    <property type="entry name" value="P-loop containing nucleoside triphosphate hydrolases"/>
    <property type="match status" value="1"/>
</dbReference>
<dbReference type="InterPro" id="IPR034154">
    <property type="entry name" value="TOPRIM_DnaG/twinkle"/>
</dbReference>